<reference evidence="1" key="1">
    <citation type="journal article" date="2020" name="Nature">
        <title>Giant virus diversity and host interactions through global metagenomics.</title>
        <authorList>
            <person name="Schulz F."/>
            <person name="Roux S."/>
            <person name="Paez-Espino D."/>
            <person name="Jungbluth S."/>
            <person name="Walsh D.A."/>
            <person name="Denef V.J."/>
            <person name="McMahon K.D."/>
            <person name="Konstantinidis K.T."/>
            <person name="Eloe-Fadrosh E.A."/>
            <person name="Kyrpides N.C."/>
            <person name="Woyke T."/>
        </authorList>
    </citation>
    <scope>NUCLEOTIDE SEQUENCE</scope>
    <source>
        <strain evidence="1">GVMAG-M-3300023174-104</strain>
    </source>
</reference>
<dbReference type="AlphaFoldDB" id="A0A6C0D0V8"/>
<sequence>MTTKTQNIKKVLRDAISNEKENLMNVTVHMYPSLRQFLLHSVSPPTTVPKKQPLKSHSGNIMPSVPPPRQQQLSEEFFGPYKVHVQDFFKKIKSHFKTEDPTFKTEGLTDHSEHEIPAFIESFTLSTENNGKKTNYNLILLTSPVIEQAQREMFPFFQKFPKHHFLLAVLLKNEKVVHMDSISLDKKMFTKKHSK</sequence>
<dbReference type="EMBL" id="MN739518">
    <property type="protein sequence ID" value="QHT10093.1"/>
    <property type="molecule type" value="Genomic_DNA"/>
</dbReference>
<accession>A0A6C0D0V8</accession>
<organism evidence="1">
    <name type="scientific">viral metagenome</name>
    <dbReference type="NCBI Taxonomy" id="1070528"/>
    <lineage>
        <taxon>unclassified sequences</taxon>
        <taxon>metagenomes</taxon>
        <taxon>organismal metagenomes</taxon>
    </lineage>
</organism>
<proteinExistence type="predicted"/>
<protein>
    <submittedName>
        <fullName evidence="1">Uncharacterized protein</fullName>
    </submittedName>
</protein>
<name>A0A6C0D0V8_9ZZZZ</name>
<evidence type="ECO:0000313" key="1">
    <source>
        <dbReference type="EMBL" id="QHT10093.1"/>
    </source>
</evidence>